<evidence type="ECO:0000313" key="3">
    <source>
        <dbReference type="Proteomes" id="UP001228049"/>
    </source>
</evidence>
<dbReference type="AlphaFoldDB" id="A0AAD9BML2"/>
<sequence length="74" mass="8229">MEQEGFRRFLDREHVRRAQTGHFPSMQGAKAADSAVLESDDDDSYGCTRLVHPQGHSSPSASQRESSAESAEHR</sequence>
<feature type="region of interest" description="Disordered" evidence="1">
    <location>
        <begin position="1"/>
        <end position="74"/>
    </location>
</feature>
<feature type="compositionally biased region" description="Basic and acidic residues" evidence="1">
    <location>
        <begin position="1"/>
        <end position="16"/>
    </location>
</feature>
<dbReference type="EMBL" id="JASDAP010000022">
    <property type="protein sequence ID" value="KAK1884648.1"/>
    <property type="molecule type" value="Genomic_DNA"/>
</dbReference>
<protein>
    <submittedName>
        <fullName evidence="2">Trissin receptor</fullName>
    </submittedName>
</protein>
<dbReference type="Proteomes" id="UP001228049">
    <property type="component" value="Unassembled WGS sequence"/>
</dbReference>
<organism evidence="2 3">
    <name type="scientific">Dissostichus eleginoides</name>
    <name type="common">Patagonian toothfish</name>
    <name type="synonym">Dissostichus amissus</name>
    <dbReference type="NCBI Taxonomy" id="100907"/>
    <lineage>
        <taxon>Eukaryota</taxon>
        <taxon>Metazoa</taxon>
        <taxon>Chordata</taxon>
        <taxon>Craniata</taxon>
        <taxon>Vertebrata</taxon>
        <taxon>Euteleostomi</taxon>
        <taxon>Actinopterygii</taxon>
        <taxon>Neopterygii</taxon>
        <taxon>Teleostei</taxon>
        <taxon>Neoteleostei</taxon>
        <taxon>Acanthomorphata</taxon>
        <taxon>Eupercaria</taxon>
        <taxon>Perciformes</taxon>
        <taxon>Notothenioidei</taxon>
        <taxon>Nototheniidae</taxon>
        <taxon>Dissostichus</taxon>
    </lineage>
</organism>
<evidence type="ECO:0000313" key="2">
    <source>
        <dbReference type="EMBL" id="KAK1884648.1"/>
    </source>
</evidence>
<gene>
    <name evidence="2" type="ORF">KUDE01_022962</name>
</gene>
<accession>A0AAD9BML2</accession>
<evidence type="ECO:0000256" key="1">
    <source>
        <dbReference type="SAM" id="MobiDB-lite"/>
    </source>
</evidence>
<comment type="caution">
    <text evidence="2">The sequence shown here is derived from an EMBL/GenBank/DDBJ whole genome shotgun (WGS) entry which is preliminary data.</text>
</comment>
<name>A0AAD9BML2_DISEL</name>
<proteinExistence type="predicted"/>
<keyword evidence="3" id="KW-1185">Reference proteome</keyword>
<keyword evidence="2" id="KW-0675">Receptor</keyword>
<reference evidence="2" key="1">
    <citation type="submission" date="2023-04" db="EMBL/GenBank/DDBJ databases">
        <title>Chromosome-level genome of Chaenocephalus aceratus.</title>
        <authorList>
            <person name="Park H."/>
        </authorList>
    </citation>
    <scope>NUCLEOTIDE SEQUENCE</scope>
    <source>
        <strain evidence="2">DE</strain>
        <tissue evidence="2">Muscle</tissue>
    </source>
</reference>